<proteinExistence type="predicted"/>
<dbReference type="EMBL" id="JAJJHW010000095">
    <property type="protein sequence ID" value="KAH8386384.1"/>
    <property type="molecule type" value="Genomic_DNA"/>
</dbReference>
<sequence length="213" mass="23964">MFKFFNKHILEELEDSFDRWIKNPPRQFNTSPDGGIYFVFVAQQLADKRDDSVYKEAVGRIINEPLKEFKIRRRWDRKPKTHPTTSALLALSTPQAAGTSVILEPDDWQQGAAAIASGTSMLTSSSSGSRYVNPLDSNFLITRSEFFAICAETCVTAKMDLRANSPVMSSLLIKWEIFCDLLKQMCDRFGLDQATALLAALFDKPLAFIGRPT</sequence>
<name>A0AAD4PQU4_9MUSC</name>
<accession>A0AAD4PQU4</accession>
<reference evidence="1" key="1">
    <citation type="journal article" date="2021" name="Mol. Ecol. Resour.">
        <title>Phylogenomic analyses of the genus Drosophila reveals genomic signals of climate adaptation.</title>
        <authorList>
            <person name="Li F."/>
            <person name="Rane R.V."/>
            <person name="Luria V."/>
            <person name="Xiong Z."/>
            <person name="Chen J."/>
            <person name="Li Z."/>
            <person name="Catullo R.A."/>
            <person name="Griffin P.C."/>
            <person name="Schiffer M."/>
            <person name="Pearce S."/>
            <person name="Lee S.F."/>
            <person name="McElroy K."/>
            <person name="Stocker A."/>
            <person name="Shirriffs J."/>
            <person name="Cockerell F."/>
            <person name="Coppin C."/>
            <person name="Sgro C.M."/>
            <person name="Karger A."/>
            <person name="Cain J.W."/>
            <person name="Weber J.A."/>
            <person name="Santpere G."/>
            <person name="Kirschner M.W."/>
            <person name="Hoffmann A.A."/>
            <person name="Oakeshott J.G."/>
            <person name="Zhang G."/>
        </authorList>
    </citation>
    <scope>NUCLEOTIDE SEQUENCE</scope>
    <source>
        <strain evidence="1">BGI-SZ-2011g</strain>
    </source>
</reference>
<protein>
    <submittedName>
        <fullName evidence="1">Uncharacterized protein</fullName>
    </submittedName>
</protein>
<organism evidence="1 2">
    <name type="scientific">Drosophila rubida</name>
    <dbReference type="NCBI Taxonomy" id="30044"/>
    <lineage>
        <taxon>Eukaryota</taxon>
        <taxon>Metazoa</taxon>
        <taxon>Ecdysozoa</taxon>
        <taxon>Arthropoda</taxon>
        <taxon>Hexapoda</taxon>
        <taxon>Insecta</taxon>
        <taxon>Pterygota</taxon>
        <taxon>Neoptera</taxon>
        <taxon>Endopterygota</taxon>
        <taxon>Diptera</taxon>
        <taxon>Brachycera</taxon>
        <taxon>Muscomorpha</taxon>
        <taxon>Ephydroidea</taxon>
        <taxon>Drosophilidae</taxon>
        <taxon>Drosophila</taxon>
    </lineage>
</organism>
<evidence type="ECO:0000313" key="2">
    <source>
        <dbReference type="Proteomes" id="UP001200034"/>
    </source>
</evidence>
<comment type="caution">
    <text evidence="1">The sequence shown here is derived from an EMBL/GenBank/DDBJ whole genome shotgun (WGS) entry which is preliminary data.</text>
</comment>
<dbReference type="AlphaFoldDB" id="A0AAD4PQU4"/>
<evidence type="ECO:0000313" key="1">
    <source>
        <dbReference type="EMBL" id="KAH8386384.1"/>
    </source>
</evidence>
<dbReference type="Proteomes" id="UP001200034">
    <property type="component" value="Unassembled WGS sequence"/>
</dbReference>
<keyword evidence="2" id="KW-1185">Reference proteome</keyword>
<gene>
    <name evidence="1" type="ORF">KR093_000170</name>
</gene>